<accession>A0ABD0J4A8</accession>
<dbReference type="Proteomes" id="UP001519460">
    <property type="component" value="Unassembled WGS sequence"/>
</dbReference>
<name>A0ABD0J4A8_9CAEN</name>
<proteinExistence type="predicted"/>
<gene>
    <name evidence="1" type="ORF">BaRGS_00039065</name>
</gene>
<organism evidence="1 2">
    <name type="scientific">Batillaria attramentaria</name>
    <dbReference type="NCBI Taxonomy" id="370345"/>
    <lineage>
        <taxon>Eukaryota</taxon>
        <taxon>Metazoa</taxon>
        <taxon>Spiralia</taxon>
        <taxon>Lophotrochozoa</taxon>
        <taxon>Mollusca</taxon>
        <taxon>Gastropoda</taxon>
        <taxon>Caenogastropoda</taxon>
        <taxon>Sorbeoconcha</taxon>
        <taxon>Cerithioidea</taxon>
        <taxon>Batillariidae</taxon>
        <taxon>Batillaria</taxon>
    </lineage>
</organism>
<sequence>MISRPSKPCCVLIEQTGARKASLWAPAVWQMPVINIVHRGWRKILFPPDNSRRPQGERITSSFQVWEPRTVRAGSEVLSRAVLISVSLACGTRVVFFYTSVVARFDAFVTLRQS</sequence>
<keyword evidence="2" id="KW-1185">Reference proteome</keyword>
<reference evidence="1 2" key="1">
    <citation type="journal article" date="2023" name="Sci. Data">
        <title>Genome assembly of the Korean intertidal mud-creeper Batillaria attramentaria.</title>
        <authorList>
            <person name="Patra A.K."/>
            <person name="Ho P.T."/>
            <person name="Jun S."/>
            <person name="Lee S.J."/>
            <person name="Kim Y."/>
            <person name="Won Y.J."/>
        </authorList>
    </citation>
    <scope>NUCLEOTIDE SEQUENCE [LARGE SCALE GENOMIC DNA]</scope>
    <source>
        <strain evidence="1">Wonlab-2016</strain>
    </source>
</reference>
<comment type="caution">
    <text evidence="1">The sequence shown here is derived from an EMBL/GenBank/DDBJ whole genome shotgun (WGS) entry which is preliminary data.</text>
</comment>
<evidence type="ECO:0000313" key="2">
    <source>
        <dbReference type="Proteomes" id="UP001519460"/>
    </source>
</evidence>
<evidence type="ECO:0000313" key="1">
    <source>
        <dbReference type="EMBL" id="KAK7458934.1"/>
    </source>
</evidence>
<dbReference type="EMBL" id="JACVVK020000662">
    <property type="protein sequence ID" value="KAK7458934.1"/>
    <property type="molecule type" value="Genomic_DNA"/>
</dbReference>
<dbReference type="AlphaFoldDB" id="A0ABD0J4A8"/>
<protein>
    <submittedName>
        <fullName evidence="1">Uncharacterized protein</fullName>
    </submittedName>
</protein>